<dbReference type="EMBL" id="GHES01005451">
    <property type="protein sequence ID" value="MPA36010.1"/>
    <property type="molecule type" value="Transcribed_RNA"/>
</dbReference>
<dbReference type="Pfam" id="PF14543">
    <property type="entry name" value="TAXi_N"/>
    <property type="match status" value="1"/>
</dbReference>
<accession>A0A5B6YW60</accession>
<dbReference type="InterPro" id="IPR051708">
    <property type="entry name" value="Plant_Aspart_Prot_A1"/>
</dbReference>
<dbReference type="GO" id="GO:0005576">
    <property type="term" value="C:extracellular region"/>
    <property type="evidence" value="ECO:0007669"/>
    <property type="project" value="TreeGrafter"/>
</dbReference>
<keyword evidence="3" id="KW-0378">Hydrolase</keyword>
<dbReference type="AlphaFoldDB" id="A0A5B6YW60"/>
<dbReference type="GO" id="GO:0006508">
    <property type="term" value="P:proteolysis"/>
    <property type="evidence" value="ECO:0007669"/>
    <property type="project" value="UniProtKB-KW"/>
</dbReference>
<dbReference type="InterPro" id="IPR033121">
    <property type="entry name" value="PEPTIDASE_A1"/>
</dbReference>
<comment type="similarity">
    <text evidence="1">Belongs to the peptidase A1 family.</text>
</comment>
<proteinExistence type="inferred from homology"/>
<dbReference type="Gene3D" id="2.40.70.10">
    <property type="entry name" value="Acid Proteases"/>
    <property type="match status" value="1"/>
</dbReference>
<evidence type="ECO:0000313" key="5">
    <source>
        <dbReference type="EMBL" id="MPA36010.1"/>
    </source>
</evidence>
<gene>
    <name evidence="5" type="ORF">Din_005451</name>
</gene>
<dbReference type="PANTHER" id="PTHR47967">
    <property type="entry name" value="OS07G0603500 PROTEIN-RELATED"/>
    <property type="match status" value="1"/>
</dbReference>
<dbReference type="GO" id="GO:0008233">
    <property type="term" value="F:peptidase activity"/>
    <property type="evidence" value="ECO:0007669"/>
    <property type="project" value="UniProtKB-KW"/>
</dbReference>
<dbReference type="InterPro" id="IPR032861">
    <property type="entry name" value="TAXi_N"/>
</dbReference>
<dbReference type="PROSITE" id="PS51767">
    <property type="entry name" value="PEPTIDASE_A1"/>
    <property type="match status" value="1"/>
</dbReference>
<dbReference type="PANTHER" id="PTHR47967:SF128">
    <property type="entry name" value="ASPARTIC PROTEINASE CDR1-LIKE"/>
    <property type="match status" value="1"/>
</dbReference>
<name>A0A5B6YW60_DAVIN</name>
<evidence type="ECO:0000256" key="3">
    <source>
        <dbReference type="ARBA" id="ARBA00022801"/>
    </source>
</evidence>
<organism evidence="5">
    <name type="scientific">Davidia involucrata</name>
    <name type="common">Dove tree</name>
    <dbReference type="NCBI Taxonomy" id="16924"/>
    <lineage>
        <taxon>Eukaryota</taxon>
        <taxon>Viridiplantae</taxon>
        <taxon>Streptophyta</taxon>
        <taxon>Embryophyta</taxon>
        <taxon>Tracheophyta</taxon>
        <taxon>Spermatophyta</taxon>
        <taxon>Magnoliopsida</taxon>
        <taxon>eudicotyledons</taxon>
        <taxon>Gunneridae</taxon>
        <taxon>Pentapetalae</taxon>
        <taxon>asterids</taxon>
        <taxon>Cornales</taxon>
        <taxon>Nyssaceae</taxon>
        <taxon>Davidia</taxon>
    </lineage>
</organism>
<evidence type="ECO:0000256" key="2">
    <source>
        <dbReference type="ARBA" id="ARBA00022670"/>
    </source>
</evidence>
<reference evidence="5" key="1">
    <citation type="submission" date="2019-08" db="EMBL/GenBank/DDBJ databases">
        <title>Reference gene set and small RNA set construction with multiple tissues from Davidia involucrata Baill.</title>
        <authorList>
            <person name="Yang H."/>
            <person name="Zhou C."/>
            <person name="Li G."/>
            <person name="Wang J."/>
            <person name="Gao P."/>
            <person name="Wang M."/>
            <person name="Wang R."/>
            <person name="Zhao Y."/>
        </authorList>
    </citation>
    <scope>NUCLEOTIDE SEQUENCE</scope>
    <source>
        <tissue evidence="5">Mixed with DoveR01_LX</tissue>
    </source>
</reference>
<dbReference type="CDD" id="cd05471">
    <property type="entry name" value="pepsin_like"/>
    <property type="match status" value="1"/>
</dbReference>
<evidence type="ECO:0000259" key="4">
    <source>
        <dbReference type="PROSITE" id="PS51767"/>
    </source>
</evidence>
<evidence type="ECO:0000256" key="1">
    <source>
        <dbReference type="ARBA" id="ARBA00007447"/>
    </source>
</evidence>
<protein>
    <submittedName>
        <fullName evidence="5">Putative aspartic proteinase CDR1-like</fullName>
    </submittedName>
</protein>
<sequence length="180" mass="20619">MDQCFIVLVFSHLPISSLKVEAKVLGGFSIELIHHDSQLYPFYNHSATPGELVRNDVLRSIARVNQLFHRPYCTSIEYYYSMVYPQRDRAEYLMKFSIGSPPVEVLATVDTGSDIVWVQCKPCDQCYQQDGLLFDPMKSSTYTELSCDSESCPQCDNTKKECKYYISYGDDSYSKGIHKT</sequence>
<dbReference type="InterPro" id="IPR034164">
    <property type="entry name" value="Pepsin-like_dom"/>
</dbReference>
<dbReference type="InterPro" id="IPR021109">
    <property type="entry name" value="Peptidase_aspartic_dom_sf"/>
</dbReference>
<feature type="domain" description="Peptidase A1" evidence="4">
    <location>
        <begin position="92"/>
        <end position="180"/>
    </location>
</feature>
<dbReference type="SUPFAM" id="SSF50630">
    <property type="entry name" value="Acid proteases"/>
    <property type="match status" value="1"/>
</dbReference>
<keyword evidence="2" id="KW-0645">Protease</keyword>